<protein>
    <submittedName>
        <fullName evidence="2">Uncharacterized protein</fullName>
    </submittedName>
</protein>
<dbReference type="EMBL" id="JAAATY010000017">
    <property type="protein sequence ID" value="NRN68028.1"/>
    <property type="molecule type" value="Genomic_DNA"/>
</dbReference>
<accession>A0ABX2F9Y3</accession>
<feature type="region of interest" description="Disordered" evidence="1">
    <location>
        <begin position="16"/>
        <end position="41"/>
    </location>
</feature>
<proteinExistence type="predicted"/>
<gene>
    <name evidence="2" type="ORF">GC106_52690</name>
</gene>
<organism evidence="2 3">
    <name type="scientific">Kibdelosporangium persicum</name>
    <dbReference type="NCBI Taxonomy" id="2698649"/>
    <lineage>
        <taxon>Bacteria</taxon>
        <taxon>Bacillati</taxon>
        <taxon>Actinomycetota</taxon>
        <taxon>Actinomycetes</taxon>
        <taxon>Pseudonocardiales</taxon>
        <taxon>Pseudonocardiaceae</taxon>
        <taxon>Kibdelosporangium</taxon>
    </lineage>
</organism>
<dbReference type="Proteomes" id="UP000763557">
    <property type="component" value="Unassembled WGS sequence"/>
</dbReference>
<comment type="caution">
    <text evidence="2">The sequence shown here is derived from an EMBL/GenBank/DDBJ whole genome shotgun (WGS) entry which is preliminary data.</text>
</comment>
<reference evidence="2 3" key="1">
    <citation type="submission" date="2020-01" db="EMBL/GenBank/DDBJ databases">
        <title>Kibdelosporangium persica a novel Actinomycetes from a hot desert in Iran.</title>
        <authorList>
            <person name="Safaei N."/>
            <person name="Zaburannyi N."/>
            <person name="Mueller R."/>
            <person name="Wink J."/>
        </authorList>
    </citation>
    <scope>NUCLEOTIDE SEQUENCE [LARGE SCALE GENOMIC DNA]</scope>
    <source>
        <strain evidence="2 3">4NS15</strain>
    </source>
</reference>
<sequence>MTRVVLIAGPVVRSGVPTDESAGREFDMKPHGERRAAVPAPSGRVPLRLTLKPPSAVTDVIDGGWWPRSMDPMAEFPAMIAGVTDRVGPVSRVDYNMDAWGDAPRRIVIDGEMVRLEGIRSLDPRTVLVSGEGWQRATLLVVPPGAGEDAAQSALHSAADPAVRDGAERILLASDDIGCCAPDGAVPVPRGSSSGDARR</sequence>
<keyword evidence="3" id="KW-1185">Reference proteome</keyword>
<name>A0ABX2F9Y3_9PSEU</name>
<evidence type="ECO:0000256" key="1">
    <source>
        <dbReference type="SAM" id="MobiDB-lite"/>
    </source>
</evidence>
<feature type="compositionally biased region" description="Basic and acidic residues" evidence="1">
    <location>
        <begin position="21"/>
        <end position="36"/>
    </location>
</feature>
<dbReference type="RefSeq" id="WP_173136663.1">
    <property type="nucleotide sequence ID" value="NZ_CBCSGW010000009.1"/>
</dbReference>
<dbReference type="InterPro" id="IPR046036">
    <property type="entry name" value="DUF5994"/>
</dbReference>
<dbReference type="Pfam" id="PF19457">
    <property type="entry name" value="DUF5994"/>
    <property type="match status" value="1"/>
</dbReference>
<evidence type="ECO:0000313" key="3">
    <source>
        <dbReference type="Proteomes" id="UP000763557"/>
    </source>
</evidence>
<evidence type="ECO:0000313" key="2">
    <source>
        <dbReference type="EMBL" id="NRN68028.1"/>
    </source>
</evidence>